<keyword evidence="3" id="KW-1185">Reference proteome</keyword>
<dbReference type="Proteomes" id="UP001240984">
    <property type="component" value="Unassembled WGS sequence"/>
</dbReference>
<dbReference type="Gene3D" id="3.40.50.300">
    <property type="entry name" value="P-loop containing nucleotide triphosphate hydrolases"/>
    <property type="match status" value="2"/>
</dbReference>
<dbReference type="InterPro" id="IPR040980">
    <property type="entry name" value="SWI2_SNF2"/>
</dbReference>
<dbReference type="Pfam" id="PF18766">
    <property type="entry name" value="SWI2_SNF2"/>
    <property type="match status" value="1"/>
</dbReference>
<organism evidence="2 3">
    <name type="scientific">Catenuloplanes nepalensis</name>
    <dbReference type="NCBI Taxonomy" id="587533"/>
    <lineage>
        <taxon>Bacteria</taxon>
        <taxon>Bacillati</taxon>
        <taxon>Actinomycetota</taxon>
        <taxon>Actinomycetes</taxon>
        <taxon>Micromonosporales</taxon>
        <taxon>Micromonosporaceae</taxon>
        <taxon>Catenuloplanes</taxon>
    </lineage>
</organism>
<feature type="domain" description="Helicase ATP-binding" evidence="1">
    <location>
        <begin position="296"/>
        <end position="490"/>
    </location>
</feature>
<dbReference type="PANTHER" id="PTHR42927:SF1">
    <property type="entry name" value="HELICASE SUPERFAMILY 1 AND 2 DOMAIN-CONTAINING PROTEIN"/>
    <property type="match status" value="1"/>
</dbReference>
<protein>
    <submittedName>
        <fullName evidence="2">Type I restriction enzyme R subunit</fullName>
        <ecNumber evidence="2">3.1.21.3</ecNumber>
    </submittedName>
</protein>
<keyword evidence="2" id="KW-0378">Hydrolase</keyword>
<dbReference type="InterPro" id="IPR027417">
    <property type="entry name" value="P-loop_NTPase"/>
</dbReference>
<dbReference type="GO" id="GO:0009035">
    <property type="term" value="F:type I site-specific deoxyribonuclease activity"/>
    <property type="evidence" value="ECO:0007669"/>
    <property type="project" value="UniProtKB-EC"/>
</dbReference>
<dbReference type="InterPro" id="IPR014001">
    <property type="entry name" value="Helicase_ATP-bd"/>
</dbReference>
<accession>A0ABT9MNE7</accession>
<evidence type="ECO:0000313" key="2">
    <source>
        <dbReference type="EMBL" id="MDP9792959.1"/>
    </source>
</evidence>
<dbReference type="EC" id="3.1.21.3" evidence="2"/>
<dbReference type="InterPro" id="IPR055180">
    <property type="entry name" value="HsdR_RecA-like_helicase_dom_2"/>
</dbReference>
<dbReference type="SMART" id="SM00487">
    <property type="entry name" value="DEXDc"/>
    <property type="match status" value="1"/>
</dbReference>
<dbReference type="RefSeq" id="WP_306827845.1">
    <property type="nucleotide sequence ID" value="NZ_JAUSRA010000001.1"/>
</dbReference>
<proteinExistence type="predicted"/>
<name>A0ABT9MNE7_9ACTN</name>
<gene>
    <name evidence="2" type="ORF">J2S43_001471</name>
</gene>
<dbReference type="InterPro" id="IPR007409">
    <property type="entry name" value="Restrct_endonuc_type1_HsdR_N"/>
</dbReference>
<sequence length="1033" mass="115430">MSSEVYMEKVFEAAIATELGNALGWDKGLSNGYRPDLGLDTGELFTFIGATQKRAFDKLITAYGDLPTAQREFAARVASEIDKRGALDVLRNGVRDRGATIQLCYFRPGHTLAASALDDYNANRLTVVRQLRYSAKTQDELDLTLFVNGIPIATAELKNPLTGQDVESAKKQYRTDRDPKELIFARRTLVHFAVDPHLVFVTTRLAGAETRFLPFNVGTHGPGRSGGAGNPPADDGDYQTSYLWRQVWQRDNFLDLLHRFVHVAVPKKGRPNPHSSPMVFPRFHQWHAVREMTRHALREGAGHNYLIEHSAGSGKSNTIAWLAHRLSTLHDAGSKPVFDKVIVITDRVVLDRQLQHTIYQFDHVPGVVKKIDEDAQQLAAALTGATSRVIITTLQKFPFILDKVSQLADQRYAVIIDEAHSSQSGESANALKKALGRLGSDEIDDDGDPLTAAALARGKHANLSYFAFTATPKQKTLEIFGTRRPDTGDMGPFHVYSMRQAIDEGYILDVLRNYITYEARWRLANAAVEAAESADPEVDPKKAKAKLVRAAELHPESQDQRAQIIVEHFRSEVAERLGGRAKAMVVTRSREHALRLYQAVRRYIDRRGLTDCTPLVAFSGTLTLDNIDYTESRLNGISEAGLPDAFAYTVADDPQAAARKQTEYRILIVAEKYQTGFDQPLLTAMYVDKPLTGVAAVQTLSRLNRTHPAKTQDDVFVLDLANKAEDIQAAFAPYFETTITEPTDPNLLYDKQRDVMDHQLLVESELDGFVAALFSADDASMTEAQKQRAHAELNRWLEPAVDRFKALAEDDRDQAEAFRSEASDYVRAYGFLAQVVGFADPDLERLYQYCRFLVRRLPRERGAGVDIGETTLSHLRITKIAEEDVSLKPSGEQMIAGFSATAGAAGEVEELPLSEVIKDLNERFGYDLSTSDQVLIAQQIITLAEDEKMQQVALHNDMEKFAQVADPEIDAIVARNHERNTAFVNRYFDDPDFQTVMRTEARRRAYKLIQSPARTEALRQLRAQAQRHTDGDS</sequence>
<evidence type="ECO:0000313" key="3">
    <source>
        <dbReference type="Proteomes" id="UP001240984"/>
    </source>
</evidence>
<dbReference type="PANTHER" id="PTHR42927">
    <property type="entry name" value="HELICASE SUPERFAMILY 1 AND 2 DOMAIN-CONTAINING PROTEIN"/>
    <property type="match status" value="1"/>
</dbReference>
<reference evidence="2 3" key="1">
    <citation type="submission" date="2023-07" db="EMBL/GenBank/DDBJ databases">
        <title>Sequencing the genomes of 1000 actinobacteria strains.</title>
        <authorList>
            <person name="Klenk H.-P."/>
        </authorList>
    </citation>
    <scope>NUCLEOTIDE SEQUENCE [LARGE SCALE GENOMIC DNA]</scope>
    <source>
        <strain evidence="2 3">DSM 44710</strain>
    </source>
</reference>
<dbReference type="Pfam" id="PF04313">
    <property type="entry name" value="HSDR_N"/>
    <property type="match status" value="1"/>
</dbReference>
<dbReference type="Pfam" id="PF22679">
    <property type="entry name" value="T1R_D3-like"/>
    <property type="match status" value="1"/>
</dbReference>
<dbReference type="Gene3D" id="3.90.1570.50">
    <property type="match status" value="1"/>
</dbReference>
<dbReference type="EMBL" id="JAUSRA010000001">
    <property type="protein sequence ID" value="MDP9792959.1"/>
    <property type="molecule type" value="Genomic_DNA"/>
</dbReference>
<evidence type="ECO:0000259" key="1">
    <source>
        <dbReference type="PROSITE" id="PS51192"/>
    </source>
</evidence>
<comment type="caution">
    <text evidence="2">The sequence shown here is derived from an EMBL/GenBank/DDBJ whole genome shotgun (WGS) entry which is preliminary data.</text>
</comment>
<dbReference type="SUPFAM" id="SSF52540">
    <property type="entry name" value="P-loop containing nucleoside triphosphate hydrolases"/>
    <property type="match status" value="1"/>
</dbReference>
<dbReference type="PROSITE" id="PS51192">
    <property type="entry name" value="HELICASE_ATP_BIND_1"/>
    <property type="match status" value="1"/>
</dbReference>